<proteinExistence type="predicted"/>
<evidence type="ECO:0000259" key="1">
    <source>
        <dbReference type="Pfam" id="PF01370"/>
    </source>
</evidence>
<dbReference type="PANTHER" id="PTHR48079">
    <property type="entry name" value="PROTEIN YEEZ"/>
    <property type="match status" value="1"/>
</dbReference>
<dbReference type="CDD" id="cd05262">
    <property type="entry name" value="SDR_a7"/>
    <property type="match status" value="1"/>
</dbReference>
<name>A0ABM6I3G8_9HYPH</name>
<dbReference type="SUPFAM" id="SSF51735">
    <property type="entry name" value="NAD(P)-binding Rossmann-fold domains"/>
    <property type="match status" value="1"/>
</dbReference>
<dbReference type="RefSeq" id="WP_077291748.1">
    <property type="nucleotide sequence ID" value="NZ_CP019630.1"/>
</dbReference>
<evidence type="ECO:0000313" key="2">
    <source>
        <dbReference type="EMBL" id="AQQ04901.1"/>
    </source>
</evidence>
<dbReference type="InterPro" id="IPR001509">
    <property type="entry name" value="Epimerase_deHydtase"/>
</dbReference>
<dbReference type="Pfam" id="PF01370">
    <property type="entry name" value="Epimerase"/>
    <property type="match status" value="1"/>
</dbReference>
<sequence length="296" mass="30694">MRVFVTGATGFVGSAVVSELLQAGHQVLGLSRSERGAALLRSQGAQVQIGSLEDLDSLRDGARASDAVVHTAFNHDFSRFAASCEEDRAAILALGEGLSGTDRPLLVTSGVAVVRSGPVATEADPAVPTSPAYPRATEAATAELVQAGINARVVRLPFSVHGPGDHGFVPMLIGIAREKGFAAYVGDGENRWPAVHRLDAARAYRLALETPETDGPFHAIGEEGIPFRAIAEAIGQGLDLPVRSLTPDDAGSYFGFLGIFAGMDGPASCGRTGAALGWQPAECGLLADIGRSDYFG</sequence>
<protein>
    <submittedName>
        <fullName evidence="2">3-beta hydroxysteroid dehydrogenase</fullName>
    </submittedName>
</protein>
<dbReference type="Gene3D" id="3.40.50.720">
    <property type="entry name" value="NAD(P)-binding Rossmann-like Domain"/>
    <property type="match status" value="1"/>
</dbReference>
<organism evidence="2 3">
    <name type="scientific">Roseibium algicola</name>
    <dbReference type="NCBI Taxonomy" id="2857014"/>
    <lineage>
        <taxon>Bacteria</taxon>
        <taxon>Pseudomonadati</taxon>
        <taxon>Pseudomonadota</taxon>
        <taxon>Alphaproteobacteria</taxon>
        <taxon>Hyphomicrobiales</taxon>
        <taxon>Stappiaceae</taxon>
        <taxon>Roseibium</taxon>
    </lineage>
</organism>
<evidence type="ECO:0000313" key="3">
    <source>
        <dbReference type="Proteomes" id="UP000188174"/>
    </source>
</evidence>
<accession>A0ABM6I3G8</accession>
<dbReference type="PANTHER" id="PTHR48079:SF6">
    <property type="entry name" value="NAD(P)-BINDING DOMAIN-CONTAINING PROTEIN-RELATED"/>
    <property type="match status" value="1"/>
</dbReference>
<gene>
    <name evidence="2" type="ORF">B0E33_16155</name>
</gene>
<dbReference type="InterPro" id="IPR051783">
    <property type="entry name" value="NAD(P)-dependent_oxidoreduct"/>
</dbReference>
<feature type="domain" description="NAD-dependent epimerase/dehydratase" evidence="1">
    <location>
        <begin position="3"/>
        <end position="216"/>
    </location>
</feature>
<dbReference type="EMBL" id="CP019630">
    <property type="protein sequence ID" value="AQQ04901.1"/>
    <property type="molecule type" value="Genomic_DNA"/>
</dbReference>
<dbReference type="Proteomes" id="UP000188174">
    <property type="component" value="Chromosome"/>
</dbReference>
<keyword evidence="3" id="KW-1185">Reference proteome</keyword>
<dbReference type="InterPro" id="IPR036291">
    <property type="entry name" value="NAD(P)-bd_dom_sf"/>
</dbReference>
<reference evidence="2 3" key="1">
    <citation type="submission" date="2017-02" db="EMBL/GenBank/DDBJ databases">
        <authorList>
            <person name="Jeong S."/>
        </authorList>
    </citation>
    <scope>NUCLEOTIDE SEQUENCE [LARGE SCALE GENOMIC DNA]</scope>
    <source>
        <strain evidence="2 3">RMAR6-6</strain>
    </source>
</reference>